<proteinExistence type="predicted"/>
<evidence type="ECO:0000313" key="2">
    <source>
        <dbReference type="Proteomes" id="UP000719267"/>
    </source>
</evidence>
<dbReference type="EMBL" id="JAHWDF010000011">
    <property type="protein sequence ID" value="MBW2962323.1"/>
    <property type="molecule type" value="Genomic_DNA"/>
</dbReference>
<name>A0ABS6W5B7_9FLAO</name>
<comment type="caution">
    <text evidence="1">The sequence shown here is derived from an EMBL/GenBank/DDBJ whole genome shotgun (WGS) entry which is preliminary data.</text>
</comment>
<accession>A0ABS6W5B7</accession>
<keyword evidence="2" id="KW-1185">Reference proteome</keyword>
<dbReference type="RefSeq" id="WP_219040607.1">
    <property type="nucleotide sequence ID" value="NZ_JAHWDF010000011.1"/>
</dbReference>
<reference evidence="1 2" key="1">
    <citation type="submission" date="2021-07" db="EMBL/GenBank/DDBJ databases">
        <title>Mesonia aestuariivivens sp. nov., isolated from a tidal flat.</title>
        <authorList>
            <person name="Kim Y.-O."/>
            <person name="Yoon J.-H."/>
        </authorList>
    </citation>
    <scope>NUCLEOTIDE SEQUENCE [LARGE SCALE GENOMIC DNA]</scope>
    <source>
        <strain evidence="1 2">JHPTF-M18</strain>
    </source>
</reference>
<gene>
    <name evidence="1" type="ORF">KW502_10975</name>
</gene>
<sequence length="64" mass="7505">MDIHEKTVKIIKDFGFTGRGKIPEVLGISYSLFNNKLSDKSRNKFSEKNYKDLVNWLKDEVKKL</sequence>
<evidence type="ECO:0000313" key="1">
    <source>
        <dbReference type="EMBL" id="MBW2962323.1"/>
    </source>
</evidence>
<protein>
    <submittedName>
        <fullName evidence="1">Uncharacterized protein</fullName>
    </submittedName>
</protein>
<organism evidence="1 2">
    <name type="scientific">Mesonia aestuariivivens</name>
    <dbReference type="NCBI Taxonomy" id="2796128"/>
    <lineage>
        <taxon>Bacteria</taxon>
        <taxon>Pseudomonadati</taxon>
        <taxon>Bacteroidota</taxon>
        <taxon>Flavobacteriia</taxon>
        <taxon>Flavobacteriales</taxon>
        <taxon>Flavobacteriaceae</taxon>
        <taxon>Mesonia</taxon>
    </lineage>
</organism>
<dbReference type="Proteomes" id="UP000719267">
    <property type="component" value="Unassembled WGS sequence"/>
</dbReference>